<organism evidence="2 3">
    <name type="scientific">Chlorogloeopsis fritschii PCC 6912</name>
    <dbReference type="NCBI Taxonomy" id="211165"/>
    <lineage>
        <taxon>Bacteria</taxon>
        <taxon>Bacillati</taxon>
        <taxon>Cyanobacteriota</taxon>
        <taxon>Cyanophyceae</taxon>
        <taxon>Nostocales</taxon>
        <taxon>Chlorogloeopsidaceae</taxon>
        <taxon>Chlorogloeopsis</taxon>
    </lineage>
</organism>
<gene>
    <name evidence="2" type="ORF">PCC6912_38320</name>
</gene>
<reference evidence="2 3" key="1">
    <citation type="journal article" date="2019" name="Genome Biol. Evol.">
        <title>Day and night: Metabolic profiles and evolutionary relationships of six axenic non-marine cyanobacteria.</title>
        <authorList>
            <person name="Will S.E."/>
            <person name="Henke P."/>
            <person name="Boedeker C."/>
            <person name="Huang S."/>
            <person name="Brinkmann H."/>
            <person name="Rohde M."/>
            <person name="Jarek M."/>
            <person name="Friedl T."/>
            <person name="Seufert S."/>
            <person name="Schumacher M."/>
            <person name="Overmann J."/>
            <person name="Neumann-Schaal M."/>
            <person name="Petersen J."/>
        </authorList>
    </citation>
    <scope>NUCLEOTIDE SEQUENCE [LARGE SCALE GENOMIC DNA]</scope>
    <source>
        <strain evidence="2 3">PCC 6912</strain>
    </source>
</reference>
<dbReference type="PROSITE" id="PS51257">
    <property type="entry name" value="PROKAR_LIPOPROTEIN"/>
    <property type="match status" value="1"/>
</dbReference>
<proteinExistence type="predicted"/>
<evidence type="ECO:0000313" key="3">
    <source>
        <dbReference type="Proteomes" id="UP000268857"/>
    </source>
</evidence>
<feature type="transmembrane region" description="Helical" evidence="1">
    <location>
        <begin position="109"/>
        <end position="126"/>
    </location>
</feature>
<feature type="transmembrane region" description="Helical" evidence="1">
    <location>
        <begin position="34"/>
        <end position="55"/>
    </location>
</feature>
<feature type="transmembrane region" description="Helical" evidence="1">
    <location>
        <begin position="138"/>
        <end position="159"/>
    </location>
</feature>
<evidence type="ECO:0000256" key="1">
    <source>
        <dbReference type="SAM" id="Phobius"/>
    </source>
</evidence>
<dbReference type="AlphaFoldDB" id="A0A3S1FFT4"/>
<evidence type="ECO:0000313" key="2">
    <source>
        <dbReference type="EMBL" id="RUR77441.1"/>
    </source>
</evidence>
<dbReference type="EMBL" id="RSCJ01000017">
    <property type="protein sequence ID" value="RUR77441.1"/>
    <property type="molecule type" value="Genomic_DNA"/>
</dbReference>
<name>A0A3S1FFT4_CHLFR</name>
<keyword evidence="1" id="KW-1133">Transmembrane helix</keyword>
<feature type="transmembrane region" description="Helical" evidence="1">
    <location>
        <begin position="6"/>
        <end position="27"/>
    </location>
</feature>
<protein>
    <submittedName>
        <fullName evidence="2">Uncharacterized protein</fullName>
    </submittedName>
</protein>
<feature type="transmembrane region" description="Helical" evidence="1">
    <location>
        <begin position="67"/>
        <end position="88"/>
    </location>
</feature>
<comment type="caution">
    <text evidence="2">The sequence shown here is derived from an EMBL/GenBank/DDBJ whole genome shotgun (WGS) entry which is preliminary data.</text>
</comment>
<dbReference type="Proteomes" id="UP000268857">
    <property type="component" value="Unassembled WGS sequence"/>
</dbReference>
<keyword evidence="3" id="KW-1185">Reference proteome</keyword>
<accession>A0A3S1FFT4</accession>
<sequence>MIVIRSVPLVQAATICSFVTACLVIACTQLTKPAIWWTALGAIAGITIGTSAVLSKSLADAQTTLDFRVRLLIVGMHSLAGLIAGMILGRKIHNPHVPPLRTFLSRLSALTVGIFAVNVTGEYIVAGLEEARSFSSRLSTSSTILITAIVVPGVIGYLLTERRTGMNRR</sequence>
<keyword evidence="1" id="KW-0812">Transmembrane</keyword>
<keyword evidence="1" id="KW-0472">Membrane</keyword>